<gene>
    <name evidence="2" type="ORF">K443DRAFT_162759</name>
</gene>
<reference evidence="3" key="2">
    <citation type="submission" date="2015-01" db="EMBL/GenBank/DDBJ databases">
        <title>Evolutionary Origins and Diversification of the Mycorrhizal Mutualists.</title>
        <authorList>
            <consortium name="DOE Joint Genome Institute"/>
            <consortium name="Mycorrhizal Genomics Consortium"/>
            <person name="Kohler A."/>
            <person name="Kuo A."/>
            <person name="Nagy L.G."/>
            <person name="Floudas D."/>
            <person name="Copeland A."/>
            <person name="Barry K.W."/>
            <person name="Cichocki N."/>
            <person name="Veneault-Fourrey C."/>
            <person name="LaButti K."/>
            <person name="Lindquist E.A."/>
            <person name="Lipzen A."/>
            <person name="Lundell T."/>
            <person name="Morin E."/>
            <person name="Murat C."/>
            <person name="Riley R."/>
            <person name="Ohm R."/>
            <person name="Sun H."/>
            <person name="Tunlid A."/>
            <person name="Henrissat B."/>
            <person name="Grigoriev I.V."/>
            <person name="Hibbett D.S."/>
            <person name="Martin F."/>
        </authorList>
    </citation>
    <scope>NUCLEOTIDE SEQUENCE [LARGE SCALE GENOMIC DNA]</scope>
    <source>
        <strain evidence="3">LaAM-08-1</strain>
    </source>
</reference>
<organism evidence="2 3">
    <name type="scientific">Laccaria amethystina LaAM-08-1</name>
    <dbReference type="NCBI Taxonomy" id="1095629"/>
    <lineage>
        <taxon>Eukaryota</taxon>
        <taxon>Fungi</taxon>
        <taxon>Dikarya</taxon>
        <taxon>Basidiomycota</taxon>
        <taxon>Agaricomycotina</taxon>
        <taxon>Agaricomycetes</taxon>
        <taxon>Agaricomycetidae</taxon>
        <taxon>Agaricales</taxon>
        <taxon>Agaricineae</taxon>
        <taxon>Hydnangiaceae</taxon>
        <taxon>Laccaria</taxon>
    </lineage>
</organism>
<evidence type="ECO:0000313" key="2">
    <source>
        <dbReference type="EMBL" id="KIJ99611.1"/>
    </source>
</evidence>
<accession>A0A0C9XPQ9</accession>
<reference evidence="2 3" key="1">
    <citation type="submission" date="2014-04" db="EMBL/GenBank/DDBJ databases">
        <authorList>
            <consortium name="DOE Joint Genome Institute"/>
            <person name="Kuo A."/>
            <person name="Kohler A."/>
            <person name="Nagy L.G."/>
            <person name="Floudas D."/>
            <person name="Copeland A."/>
            <person name="Barry K.W."/>
            <person name="Cichocki N."/>
            <person name="Veneault-Fourrey C."/>
            <person name="LaButti K."/>
            <person name="Lindquist E.A."/>
            <person name="Lipzen A."/>
            <person name="Lundell T."/>
            <person name="Morin E."/>
            <person name="Murat C."/>
            <person name="Sun H."/>
            <person name="Tunlid A."/>
            <person name="Henrissat B."/>
            <person name="Grigoriev I.V."/>
            <person name="Hibbett D.S."/>
            <person name="Martin F."/>
            <person name="Nordberg H.P."/>
            <person name="Cantor M.N."/>
            <person name="Hua S.X."/>
        </authorList>
    </citation>
    <scope>NUCLEOTIDE SEQUENCE [LARGE SCALE GENOMIC DNA]</scope>
    <source>
        <strain evidence="2 3">LaAM-08-1</strain>
    </source>
</reference>
<keyword evidence="3" id="KW-1185">Reference proteome</keyword>
<protein>
    <submittedName>
        <fullName evidence="2">Uncharacterized protein</fullName>
    </submittedName>
</protein>
<feature type="compositionally biased region" description="Polar residues" evidence="1">
    <location>
        <begin position="7"/>
        <end position="19"/>
    </location>
</feature>
<sequence>MTELAPEQTTERNLPSASRRSPHQQGDKAARAQVEAGCVTGPLAGASLAQSCDNVLTVWDVEMASGVVFCLSNPLLLFIPLRFNHPLSETIFFTRFLPVPSPLPSSRLISTRFLPICFFTSLTTLSPANAYKSPSSPHPPSASCTTWLPRHNVQSVGCAKEKCVPTLKGQHGRSVA</sequence>
<evidence type="ECO:0000313" key="3">
    <source>
        <dbReference type="Proteomes" id="UP000054477"/>
    </source>
</evidence>
<evidence type="ECO:0000256" key="1">
    <source>
        <dbReference type="SAM" id="MobiDB-lite"/>
    </source>
</evidence>
<dbReference type="AlphaFoldDB" id="A0A0C9XPQ9"/>
<dbReference type="Proteomes" id="UP000054477">
    <property type="component" value="Unassembled WGS sequence"/>
</dbReference>
<feature type="region of interest" description="Disordered" evidence="1">
    <location>
        <begin position="1"/>
        <end position="31"/>
    </location>
</feature>
<name>A0A0C9XPQ9_9AGAR</name>
<proteinExistence type="predicted"/>
<dbReference type="HOGENOM" id="CLU_1525389_0_0_1"/>
<dbReference type="EMBL" id="KN838643">
    <property type="protein sequence ID" value="KIJ99611.1"/>
    <property type="molecule type" value="Genomic_DNA"/>
</dbReference>